<evidence type="ECO:0000256" key="2">
    <source>
        <dbReference type="ARBA" id="ARBA00023043"/>
    </source>
</evidence>
<dbReference type="SMART" id="SM00248">
    <property type="entry name" value="ANK"/>
    <property type="match status" value="9"/>
</dbReference>
<proteinExistence type="predicted"/>
<keyword evidence="5" id="KW-1185">Reference proteome</keyword>
<feature type="repeat" description="ANK" evidence="3">
    <location>
        <begin position="443"/>
        <end position="475"/>
    </location>
</feature>
<dbReference type="InterPro" id="IPR002110">
    <property type="entry name" value="Ankyrin_rpt"/>
</dbReference>
<keyword evidence="2 3" id="KW-0040">ANK repeat</keyword>
<dbReference type="STRING" id="694270.A0A395RWH0"/>
<dbReference type="Gene3D" id="1.25.40.20">
    <property type="entry name" value="Ankyrin repeat-containing domain"/>
    <property type="match status" value="2"/>
</dbReference>
<dbReference type="AlphaFoldDB" id="A0A395RWH0"/>
<evidence type="ECO:0000313" key="4">
    <source>
        <dbReference type="EMBL" id="RGP64496.1"/>
    </source>
</evidence>
<feature type="repeat" description="ANK" evidence="3">
    <location>
        <begin position="374"/>
        <end position="408"/>
    </location>
</feature>
<keyword evidence="1" id="KW-0677">Repeat</keyword>
<dbReference type="InterPro" id="IPR036770">
    <property type="entry name" value="Ankyrin_rpt-contain_sf"/>
</dbReference>
<dbReference type="PANTHER" id="PTHR24126">
    <property type="entry name" value="ANKYRIN REPEAT, PH AND SEC7 DOMAIN CONTAINING PROTEIN SECG-RELATED"/>
    <property type="match status" value="1"/>
</dbReference>
<dbReference type="Pfam" id="PF00023">
    <property type="entry name" value="Ank"/>
    <property type="match status" value="1"/>
</dbReference>
<dbReference type="PROSITE" id="PS50297">
    <property type="entry name" value="ANK_REP_REGION"/>
    <property type="match status" value="3"/>
</dbReference>
<sequence length="572" mass="63539">MVKLLLKKGADVNYTGEVSDAPLFAALYYHQLDVARHLLQIEGVDVMWKDSYGMGTLHGAYSNPEILPELLTKKIPLDDLSIWGTPLHMTARDGCLESTEILLRNDPKPDPEVVMADNATIGEEIGLTPLQLACRELQLPCIKALLEVSANSKVVTNGDDLIDIILQVKTDSSNWVQAFQLLLSAPYSLPVDRVNHEGRTRLHIIHESTSVAAFRLLMGAEPKLDARNNEVYTPLAIAVKMGNKDTAEFLINHGASVNILSPSFGSILHLTTNAGALDLVKLLMKSGADPDLVDFGYGESILYTAVGIKDKNRLYAMVRYLVDEAKVPIDKIGGDLAYPLIRVASLSREPPYLGATIMKFLIRRKVRVNVADSQGRRVMHFASMSEGVSLDAVKALIEAGEDVDLPDKLGRRPIHFASSIMPISVWNYIQERQTSDVDVKDHDGWTPLMWAARSGSPDFVQKLLERNVDVWIQSNSNRRRDQWSALKLATFAGRTPWFLEFFTPKELCRIKPDGGEETWDEYAHKTKTGHFKFVPCSNCLVEVESALSDGAGVDLDQVDLENIDLDFKDDST</sequence>
<dbReference type="OrthoDB" id="341259at2759"/>
<evidence type="ECO:0000313" key="5">
    <source>
        <dbReference type="Proteomes" id="UP000266234"/>
    </source>
</evidence>
<comment type="caution">
    <text evidence="4">The sequence shown here is derived from an EMBL/GenBank/DDBJ whole genome shotgun (WGS) entry which is preliminary data.</text>
</comment>
<feature type="repeat" description="ANK" evidence="3">
    <location>
        <begin position="230"/>
        <end position="262"/>
    </location>
</feature>
<protein>
    <submittedName>
        <fullName evidence="4">Ankyrin repeat</fullName>
    </submittedName>
</protein>
<dbReference type="PANTHER" id="PTHR24126:SF14">
    <property type="entry name" value="ANK_REP_REGION DOMAIN-CONTAINING PROTEIN"/>
    <property type="match status" value="1"/>
</dbReference>
<evidence type="ECO:0000256" key="3">
    <source>
        <dbReference type="PROSITE-ProRule" id="PRU00023"/>
    </source>
</evidence>
<dbReference type="PROSITE" id="PS50088">
    <property type="entry name" value="ANK_REPEAT"/>
    <property type="match status" value="4"/>
</dbReference>
<organism evidence="4 5">
    <name type="scientific">Fusarium longipes</name>
    <dbReference type="NCBI Taxonomy" id="694270"/>
    <lineage>
        <taxon>Eukaryota</taxon>
        <taxon>Fungi</taxon>
        <taxon>Dikarya</taxon>
        <taxon>Ascomycota</taxon>
        <taxon>Pezizomycotina</taxon>
        <taxon>Sordariomycetes</taxon>
        <taxon>Hypocreomycetidae</taxon>
        <taxon>Hypocreales</taxon>
        <taxon>Nectriaceae</taxon>
        <taxon>Fusarium</taxon>
    </lineage>
</organism>
<evidence type="ECO:0000256" key="1">
    <source>
        <dbReference type="ARBA" id="ARBA00022737"/>
    </source>
</evidence>
<dbReference type="EMBL" id="PXOG01000252">
    <property type="protein sequence ID" value="RGP64496.1"/>
    <property type="molecule type" value="Genomic_DNA"/>
</dbReference>
<accession>A0A395RWH0</accession>
<dbReference type="SUPFAM" id="SSF48403">
    <property type="entry name" value="Ankyrin repeat"/>
    <property type="match status" value="2"/>
</dbReference>
<dbReference type="Pfam" id="PF12796">
    <property type="entry name" value="Ank_2"/>
    <property type="match status" value="3"/>
</dbReference>
<dbReference type="Proteomes" id="UP000266234">
    <property type="component" value="Unassembled WGS sequence"/>
</dbReference>
<reference evidence="4 5" key="1">
    <citation type="journal article" date="2018" name="PLoS Pathog.">
        <title>Evolution of structural diversity of trichothecenes, a family of toxins produced by plant pathogenic and entomopathogenic fungi.</title>
        <authorList>
            <person name="Proctor R.H."/>
            <person name="McCormick S.P."/>
            <person name="Kim H.S."/>
            <person name="Cardoza R.E."/>
            <person name="Stanley A.M."/>
            <person name="Lindo L."/>
            <person name="Kelly A."/>
            <person name="Brown D.W."/>
            <person name="Lee T."/>
            <person name="Vaughan M.M."/>
            <person name="Alexander N.J."/>
            <person name="Busman M."/>
            <person name="Gutierrez S."/>
        </authorList>
    </citation>
    <scope>NUCLEOTIDE SEQUENCE [LARGE SCALE GENOMIC DNA]</scope>
    <source>
        <strain evidence="4 5">NRRL 20695</strain>
    </source>
</reference>
<gene>
    <name evidence="4" type="ORF">FLONG3_9555</name>
</gene>
<feature type="repeat" description="ANK" evidence="3">
    <location>
        <begin position="263"/>
        <end position="295"/>
    </location>
</feature>
<name>A0A395RWH0_9HYPO</name>